<dbReference type="WBParaSite" id="PS1159_v2.g16235.t1">
    <property type="protein sequence ID" value="PS1159_v2.g16235.t1"/>
    <property type="gene ID" value="PS1159_v2.g16235"/>
</dbReference>
<name>A0AC35FFD5_9BILA</name>
<evidence type="ECO:0000313" key="1">
    <source>
        <dbReference type="Proteomes" id="UP000887580"/>
    </source>
</evidence>
<dbReference type="Proteomes" id="UP000887580">
    <property type="component" value="Unplaced"/>
</dbReference>
<reference evidence="2" key="1">
    <citation type="submission" date="2022-11" db="UniProtKB">
        <authorList>
            <consortium name="WormBaseParasite"/>
        </authorList>
    </citation>
    <scope>IDENTIFICATION</scope>
</reference>
<organism evidence="1 2">
    <name type="scientific">Panagrolaimus sp. PS1159</name>
    <dbReference type="NCBI Taxonomy" id="55785"/>
    <lineage>
        <taxon>Eukaryota</taxon>
        <taxon>Metazoa</taxon>
        <taxon>Ecdysozoa</taxon>
        <taxon>Nematoda</taxon>
        <taxon>Chromadorea</taxon>
        <taxon>Rhabditida</taxon>
        <taxon>Tylenchina</taxon>
        <taxon>Panagrolaimomorpha</taxon>
        <taxon>Panagrolaimoidea</taxon>
        <taxon>Panagrolaimidae</taxon>
        <taxon>Panagrolaimus</taxon>
    </lineage>
</organism>
<accession>A0AC35FFD5</accession>
<protein>
    <submittedName>
        <fullName evidence="2">Notch</fullName>
    </submittedName>
</protein>
<proteinExistence type="predicted"/>
<evidence type="ECO:0000313" key="2">
    <source>
        <dbReference type="WBParaSite" id="PS1159_v2.g16235.t1"/>
    </source>
</evidence>
<sequence length="498" mass="55889">AFNDLNIGIADAKVMPRSTKKSSNFLLYIIIAVIGIFILFALLINIVAVRKRKFVAFRSVFVPPTSEELSKRQNMHHIRKRPYGNQFDRQSLIGDAAANTVCSPLRNDSTSSIEPAPKRFREELPIQHDRIFTELHQHAASAEPISDEHIPRLIPCAKIVDSNGRTCIHWAIECVPDKPDSQVIEDIKKLVSIGCPIDAQDDSGATALHLAVRNGRTEVATYLLGQIDVNIQDDDGRTALFDAVSTKSLEMVQNLLKVQNVEVNAVAYTNDTALIKCCRIDYENDMVLIAEALLEHPSIQIDKTGDKASADYNGRMAIHEAAACNSIQILELLISKGAFVSAHDVHQQTPLFLAVQSNQIEAVKLLINQMRANKSEINASNDCDETPLQIAKTKGFTEIADFLQTALAQIPKSDAPSVSAIVQAPILSSLIVPRPLQHHHLRPIVKTNLQQQPPLDFVQQQQMFMYQQFQMMIQQQQQFQHQQYEAWLWEQQNRFRSP</sequence>